<proteinExistence type="predicted"/>
<gene>
    <name evidence="1" type="ORF">RBB84_18970</name>
</gene>
<dbReference type="EMBL" id="CP132970">
    <property type="protein sequence ID" value="XBW03347.1"/>
    <property type="molecule type" value="Genomic_DNA"/>
</dbReference>
<dbReference type="KEGG" id="rhox:RBB84_18970"/>
<organism evidence="1">
    <name type="scientific">Rhodococcus sp. D-6</name>
    <dbReference type="NCBI Taxonomy" id="1387842"/>
    <lineage>
        <taxon>Bacteria</taxon>
        <taxon>Bacillati</taxon>
        <taxon>Actinomycetota</taxon>
        <taxon>Actinomycetes</taxon>
        <taxon>Mycobacteriales</taxon>
        <taxon>Nocardiaceae</taxon>
        <taxon>Rhodococcus</taxon>
    </lineage>
</organism>
<dbReference type="AlphaFoldDB" id="A0AAU7UUD4"/>
<sequence>MDEHAWLTFRHAFSYDAERNGCGLGWWFNPDPPSHVVPEAHINLTEAPTGGGNLLTCRVNSLSVGPNFPGFCHVSGPGIAASFNDAPHVPTFAFVVPAGGTGPVDITIRTDRDRIEAWWFYDCSILQL</sequence>
<reference evidence="1" key="1">
    <citation type="submission" date="2023-08" db="EMBL/GenBank/DDBJ databases">
        <title>The novel hydrolase IpcH responsible for the initial isoprocarb degradation step in Rhodococcus sp. D-6.</title>
        <authorList>
            <person name="Zhu Q."/>
        </authorList>
    </citation>
    <scope>NUCLEOTIDE SEQUENCE</scope>
    <source>
        <strain evidence="1">D-6</strain>
    </source>
</reference>
<name>A0AAU7UUD4_9NOCA</name>
<accession>A0AAU7UUD4</accession>
<protein>
    <submittedName>
        <fullName evidence="1">Uncharacterized protein</fullName>
    </submittedName>
</protein>
<evidence type="ECO:0000313" key="1">
    <source>
        <dbReference type="EMBL" id="XBW03347.1"/>
    </source>
</evidence>
<dbReference type="RefSeq" id="WP_350246461.1">
    <property type="nucleotide sequence ID" value="NZ_CP132970.1"/>
</dbReference>